<proteinExistence type="predicted"/>
<organism evidence="2 3">
    <name type="scientific">Flagellimonas profundi</name>
    <dbReference type="NCBI Taxonomy" id="2915620"/>
    <lineage>
        <taxon>Bacteria</taxon>
        <taxon>Pseudomonadati</taxon>
        <taxon>Bacteroidota</taxon>
        <taxon>Flavobacteriia</taxon>
        <taxon>Flavobacteriales</taxon>
        <taxon>Flavobacteriaceae</taxon>
        <taxon>Flagellimonas</taxon>
    </lineage>
</organism>
<accession>A0ABS3FB43</accession>
<reference evidence="2 3" key="1">
    <citation type="submission" date="2021-03" db="EMBL/GenBank/DDBJ databases">
        <title>Muricauda lutimaris sp. nov. and Muricauda ruestringensis sp. nov, two marine members of the Flavobacteriaceae isolated from deep sea sediments of Western Pacific.</title>
        <authorList>
            <person name="Zhao S."/>
            <person name="Liu R."/>
        </authorList>
    </citation>
    <scope>NUCLEOTIDE SEQUENCE [LARGE SCALE GENOMIC DNA]</scope>
    <source>
        <strain evidence="2 3">BC31-3-A3</strain>
    </source>
</reference>
<gene>
    <name evidence="2" type="ORF">J0654_01695</name>
</gene>
<dbReference type="Proteomes" id="UP000664807">
    <property type="component" value="Unassembled WGS sequence"/>
</dbReference>
<dbReference type="EMBL" id="JAFLNM010000001">
    <property type="protein sequence ID" value="MBO0340332.1"/>
    <property type="molecule type" value="Genomic_DNA"/>
</dbReference>
<evidence type="ECO:0000313" key="2">
    <source>
        <dbReference type="EMBL" id="MBO0340332.1"/>
    </source>
</evidence>
<evidence type="ECO:0000313" key="3">
    <source>
        <dbReference type="Proteomes" id="UP000664807"/>
    </source>
</evidence>
<evidence type="ECO:0000259" key="1">
    <source>
        <dbReference type="Pfam" id="PF06439"/>
    </source>
</evidence>
<dbReference type="InterPro" id="IPR010496">
    <property type="entry name" value="AL/BT2_dom"/>
</dbReference>
<comment type="caution">
    <text evidence="2">The sequence shown here is derived from an EMBL/GenBank/DDBJ whole genome shotgun (WGS) entry which is preliminary data.</text>
</comment>
<protein>
    <submittedName>
        <fullName evidence="2">DUF1080 domain-containing protein</fullName>
    </submittedName>
</protein>
<sequence>MKPKPIDTLSCLKQLTLIASFLALVFFSNCTPEKSNSDKEEWVALFDGTNYQDWTPKFTGYSLGENYNGSFVFKDSLLSVRYQEKDTFNGTFGHLFYKKKFSYYKLKATYRFVGEQMSGGPEWAIRNNGLMLHCQDPKTMGVDQDFPISLELQLLGGDGVHDRTNANLCTPGTNVIIKDSLIVDHCISSTSKTYPGDGWVTVEALVLGDSIMQHILDNKVVLEYGKPTIGGGMVEGYLDSAYEVGKPIKEGYISIQAETAPIDFKSIELLDLCGCTDKKAKNYKSYYVKSDNSECIY</sequence>
<keyword evidence="3" id="KW-1185">Reference proteome</keyword>
<dbReference type="Gene3D" id="2.60.120.560">
    <property type="entry name" value="Exo-inulinase, domain 1"/>
    <property type="match status" value="1"/>
</dbReference>
<dbReference type="Pfam" id="PF06439">
    <property type="entry name" value="3keto-disac_hyd"/>
    <property type="match status" value="1"/>
</dbReference>
<name>A0ABS3FB43_9FLAO</name>
<feature type="domain" description="3-keto-alpha-glucoside-1,2-lyase/3-keto-2-hydroxy-glucal hydratase" evidence="1">
    <location>
        <begin position="41"/>
        <end position="269"/>
    </location>
</feature>